<evidence type="ECO:0000256" key="1">
    <source>
        <dbReference type="ARBA" id="ARBA00022801"/>
    </source>
</evidence>
<dbReference type="Gene3D" id="3.60.21.10">
    <property type="match status" value="1"/>
</dbReference>
<comment type="cofactor">
    <cofactor evidence="4">
        <name>Mn(2+)</name>
        <dbReference type="ChEBI" id="CHEBI:29035"/>
    </cofactor>
</comment>
<dbReference type="EC" id="3.1.3.11" evidence="4"/>
<dbReference type="eggNOG" id="COG3855">
    <property type="taxonomic scope" value="Bacteria"/>
</dbReference>
<keyword evidence="3 4" id="KW-0119">Carbohydrate metabolism</keyword>
<protein>
    <recommendedName>
        <fullName evidence="4">Fructose-1,6-bisphosphatase class 3</fullName>
        <shortName evidence="4">FBPase class 3</shortName>
        <ecNumber evidence="4">3.1.3.11</ecNumber>
    </recommendedName>
    <alternativeName>
        <fullName evidence="4">D-fructose-1,6-bisphosphate 1-phosphohydrolase class 3</fullName>
    </alternativeName>
</protein>
<dbReference type="InterPro" id="IPR009164">
    <property type="entry name" value="FBPtase_class3"/>
</dbReference>
<dbReference type="PIRSF" id="PIRSF000906">
    <property type="entry name" value="FBPtase_Bacill"/>
    <property type="match status" value="1"/>
</dbReference>
<dbReference type="UniPathway" id="UPA00138"/>
<accession>E4RK48</accession>
<dbReference type="SUPFAM" id="SSF56300">
    <property type="entry name" value="Metallo-dependent phosphatases"/>
    <property type="match status" value="2"/>
</dbReference>
<dbReference type="STRING" id="656519.Halsa_1169"/>
<proteinExistence type="inferred from homology"/>
<dbReference type="InterPro" id="IPR029052">
    <property type="entry name" value="Metallo-depent_PP-like"/>
</dbReference>
<comment type="catalytic activity">
    <reaction evidence="4">
        <text>beta-D-fructose 1,6-bisphosphate + H2O = beta-D-fructose 6-phosphate + phosphate</text>
        <dbReference type="Rhea" id="RHEA:11064"/>
        <dbReference type="ChEBI" id="CHEBI:15377"/>
        <dbReference type="ChEBI" id="CHEBI:32966"/>
        <dbReference type="ChEBI" id="CHEBI:43474"/>
        <dbReference type="ChEBI" id="CHEBI:57634"/>
        <dbReference type="EC" id="3.1.3.11"/>
    </reaction>
</comment>
<dbReference type="HAMAP" id="MF_01854">
    <property type="entry name" value="FBPase_class3"/>
    <property type="match status" value="1"/>
</dbReference>
<keyword evidence="1 4" id="KW-0378">Hydrolase</keyword>
<reference evidence="5 6" key="1">
    <citation type="submission" date="2010-11" db="EMBL/GenBank/DDBJ databases">
        <title>Complete sequence of Halanaerobium sp. sapolanicus.</title>
        <authorList>
            <consortium name="US DOE Joint Genome Institute"/>
            <person name="Lucas S."/>
            <person name="Copeland A."/>
            <person name="Lapidus A."/>
            <person name="Cheng J.-F."/>
            <person name="Bruce D."/>
            <person name="Goodwin L."/>
            <person name="Pitluck S."/>
            <person name="Davenport K."/>
            <person name="Detter J.C."/>
            <person name="Han C."/>
            <person name="Tapia R."/>
            <person name="Land M."/>
            <person name="Hauser L."/>
            <person name="Jeffries C."/>
            <person name="Kyrpides N."/>
            <person name="Ivanova N."/>
            <person name="Mikhailova N."/>
            <person name="Begemann M.B."/>
            <person name="Mormile M.R."/>
            <person name="Wall J.D."/>
            <person name="Elias D.A."/>
            <person name="Woyke T."/>
        </authorList>
    </citation>
    <scope>NUCLEOTIDE SEQUENCE [LARGE SCALE GENOMIC DNA]</scope>
    <source>
        <strain evidence="6">sapolanicus</strain>
    </source>
</reference>
<dbReference type="GO" id="GO:0042132">
    <property type="term" value="F:fructose 1,6-bisphosphate 1-phosphatase activity"/>
    <property type="evidence" value="ECO:0007669"/>
    <property type="project" value="UniProtKB-UniRule"/>
</dbReference>
<dbReference type="EMBL" id="CP002304">
    <property type="protein sequence ID" value="ADQ14600.1"/>
    <property type="molecule type" value="Genomic_DNA"/>
</dbReference>
<gene>
    <name evidence="4" type="primary">fbp</name>
    <name evidence="5" type="ordered locus">Halsa_1169</name>
</gene>
<organism evidence="5 6">
    <name type="scientific">Halanaerobium hydrogeniformans</name>
    <name type="common">Halanaerobium sp. (strain sapolanicus)</name>
    <dbReference type="NCBI Taxonomy" id="656519"/>
    <lineage>
        <taxon>Bacteria</taxon>
        <taxon>Bacillati</taxon>
        <taxon>Bacillota</taxon>
        <taxon>Clostridia</taxon>
        <taxon>Halanaerobiales</taxon>
        <taxon>Halanaerobiaceae</taxon>
        <taxon>Halanaerobium</taxon>
    </lineage>
</organism>
<comment type="pathway">
    <text evidence="4">Carbohydrate biosynthesis; gluconeogenesis.</text>
</comment>
<evidence type="ECO:0000313" key="5">
    <source>
        <dbReference type="EMBL" id="ADQ14600.1"/>
    </source>
</evidence>
<keyword evidence="6" id="KW-1185">Reference proteome</keyword>
<evidence type="ECO:0000256" key="2">
    <source>
        <dbReference type="ARBA" id="ARBA00023211"/>
    </source>
</evidence>
<sequence length="652" mass="75721">MEELKYLKLLSKQFPNIPAVSTEIINLKAILNLPKSTEHFLTDLHGEHEAFQYMLKTASGVIEYKINNIFDKELNEVEKRDLATLIFYPEEKMEKIENKNIDGLTEEWYKDSLDKIIKLCKEVSSIYTRSKVRKALPEEFAYIIEELLHLRDDDENKKDYHEQITSTIIEIGQAKNFIKSLSELIQTFAVDKLHIIGDIYDRGPNPHKIMDVLKNHHNVDIQWGNHDILWMGAGLGHKPLIATAIRIALRYGNLEMIEEGYGINMRPLARLAMENYKGDICDVFCPKLLDKELEEKELRISTQMQKAIAIIQFKLEGSLIKRRAEFNMNEALYLEKIDYDKGILYLNDNEIELTDKNFPTIDPDDPYQLSPQEEEVINQLSESFKNNDKLQEDIRFLFNNGSMYKKYNGNLLFHGCVPLNEDDDFACVDVGGRRAKGKELLDFFQDIIRKSYSDTNGDEDQRDWLWYLWRGEYSPLFGKDRMTTFLRYFTDEDDKSLYKENKNPYYKARENEFTCKKILSEFGVDPEKGHIINGHTPVEEKRGESPIKGNGRLLVIDGGISAAYQKKTGIAGYTLAYTHSELRLISHEPFISKEEALTKRSHDTVSSIRIMKFDGQQKIADTDNGAKLQDDVKYLNKLLEAYEKGIIKEKYK</sequence>
<evidence type="ECO:0000256" key="3">
    <source>
        <dbReference type="ARBA" id="ARBA00023277"/>
    </source>
</evidence>
<dbReference type="OrthoDB" id="9779903at2"/>
<comment type="similarity">
    <text evidence="4">Belongs to the FBPase class 3 family.</text>
</comment>
<dbReference type="HOGENOM" id="CLU_028392_2_0_9"/>
<dbReference type="GO" id="GO:0006094">
    <property type="term" value="P:gluconeogenesis"/>
    <property type="evidence" value="ECO:0007669"/>
    <property type="project" value="UniProtKB-UniRule"/>
</dbReference>
<evidence type="ECO:0000313" key="6">
    <source>
        <dbReference type="Proteomes" id="UP000007434"/>
    </source>
</evidence>
<dbReference type="RefSeq" id="WP_013405682.1">
    <property type="nucleotide sequence ID" value="NC_014654.1"/>
</dbReference>
<dbReference type="KEGG" id="has:Halsa_1169"/>
<evidence type="ECO:0000256" key="4">
    <source>
        <dbReference type="HAMAP-Rule" id="MF_01854"/>
    </source>
</evidence>
<dbReference type="Pfam" id="PF06874">
    <property type="entry name" value="FBPase_2"/>
    <property type="match status" value="1"/>
</dbReference>
<dbReference type="Proteomes" id="UP000007434">
    <property type="component" value="Chromosome"/>
</dbReference>
<dbReference type="AlphaFoldDB" id="E4RK48"/>
<keyword evidence="2 4" id="KW-0464">Manganese</keyword>
<reference evidence="5 6" key="2">
    <citation type="journal article" date="2011" name="J. Bacteriol.">
        <title>Complete Genome Sequence of the Haloalkaliphilic, Hydrogen Producing Halanaerobium hydrogenoformans.</title>
        <authorList>
            <person name="Brown S.D."/>
            <person name="Begemann M.B."/>
            <person name="Mormile M.R."/>
            <person name="Wall J.D."/>
            <person name="Han C.S."/>
            <person name="Goodwin L.A."/>
            <person name="Pitluck S."/>
            <person name="Land M.L."/>
            <person name="Hauser L.J."/>
            <person name="Elias D.A."/>
        </authorList>
    </citation>
    <scope>NUCLEOTIDE SEQUENCE [LARGE SCALE GENOMIC DNA]</scope>
    <source>
        <strain evidence="6">sapolanicus</strain>
    </source>
</reference>
<name>E4RK48_HALHG</name>